<dbReference type="GO" id="GO:0010041">
    <property type="term" value="P:response to iron(III) ion"/>
    <property type="evidence" value="ECO:0007669"/>
    <property type="project" value="TreeGrafter"/>
</dbReference>
<dbReference type="GO" id="GO:0016763">
    <property type="term" value="F:pentosyltransferase activity"/>
    <property type="evidence" value="ECO:0007669"/>
    <property type="project" value="TreeGrafter"/>
</dbReference>
<dbReference type="InterPro" id="IPR038731">
    <property type="entry name" value="RgtA/B/C-like"/>
</dbReference>
<dbReference type="KEGG" id="vab:WPS_24140"/>
<keyword evidence="6 8" id="KW-1133">Transmembrane helix</keyword>
<keyword evidence="2" id="KW-1003">Cell membrane</keyword>
<evidence type="ECO:0000313" key="11">
    <source>
        <dbReference type="Proteomes" id="UP001317532"/>
    </source>
</evidence>
<feature type="transmembrane region" description="Helical" evidence="8">
    <location>
        <begin position="234"/>
        <end position="257"/>
    </location>
</feature>
<feature type="transmembrane region" description="Helical" evidence="8">
    <location>
        <begin position="269"/>
        <end position="287"/>
    </location>
</feature>
<feature type="transmembrane region" description="Helical" evidence="8">
    <location>
        <begin position="55"/>
        <end position="73"/>
    </location>
</feature>
<dbReference type="PANTHER" id="PTHR33908:SF3">
    <property type="entry name" value="UNDECAPRENYL PHOSPHATE-ALPHA-4-AMINO-4-DEOXY-L-ARABINOSE ARABINOSYL TRANSFERASE"/>
    <property type="match status" value="1"/>
</dbReference>
<evidence type="ECO:0000259" key="9">
    <source>
        <dbReference type="Pfam" id="PF13231"/>
    </source>
</evidence>
<dbReference type="EMBL" id="AP025523">
    <property type="protein sequence ID" value="BDE07138.1"/>
    <property type="molecule type" value="Genomic_DNA"/>
</dbReference>
<dbReference type="AlphaFoldDB" id="A0AAN2CAN7"/>
<dbReference type="InterPro" id="IPR050297">
    <property type="entry name" value="LipidA_mod_glycosyltrf_83"/>
</dbReference>
<dbReference type="RefSeq" id="WP_317994750.1">
    <property type="nucleotide sequence ID" value="NZ_AP025523.1"/>
</dbReference>
<proteinExistence type="predicted"/>
<evidence type="ECO:0000256" key="3">
    <source>
        <dbReference type="ARBA" id="ARBA00022676"/>
    </source>
</evidence>
<dbReference type="GO" id="GO:0005886">
    <property type="term" value="C:plasma membrane"/>
    <property type="evidence" value="ECO:0007669"/>
    <property type="project" value="UniProtKB-SubCell"/>
</dbReference>
<feature type="domain" description="Glycosyltransferase RgtA/B/C/D-like" evidence="9">
    <location>
        <begin position="64"/>
        <end position="210"/>
    </location>
</feature>
<keyword evidence="3" id="KW-0328">Glycosyltransferase</keyword>
<dbReference type="GO" id="GO:0009103">
    <property type="term" value="P:lipopolysaccharide biosynthetic process"/>
    <property type="evidence" value="ECO:0007669"/>
    <property type="project" value="UniProtKB-ARBA"/>
</dbReference>
<name>A0AAN2CAN7_UNVUL</name>
<keyword evidence="5 8" id="KW-0812">Transmembrane</keyword>
<feature type="transmembrane region" description="Helical" evidence="8">
    <location>
        <begin position="80"/>
        <end position="99"/>
    </location>
</feature>
<dbReference type="Proteomes" id="UP001317532">
    <property type="component" value="Chromosome"/>
</dbReference>
<evidence type="ECO:0000256" key="2">
    <source>
        <dbReference type="ARBA" id="ARBA00022475"/>
    </source>
</evidence>
<keyword evidence="11" id="KW-1185">Reference proteome</keyword>
<protein>
    <recommendedName>
        <fullName evidence="9">Glycosyltransferase RgtA/B/C/D-like domain-containing protein</fullName>
    </recommendedName>
</protein>
<evidence type="ECO:0000256" key="4">
    <source>
        <dbReference type="ARBA" id="ARBA00022679"/>
    </source>
</evidence>
<keyword evidence="4" id="KW-0808">Transferase</keyword>
<evidence type="ECO:0000313" key="10">
    <source>
        <dbReference type="EMBL" id="BDE07138.1"/>
    </source>
</evidence>
<organism evidence="10 11">
    <name type="scientific">Vulcanimicrobium alpinum</name>
    <dbReference type="NCBI Taxonomy" id="3016050"/>
    <lineage>
        <taxon>Bacteria</taxon>
        <taxon>Bacillati</taxon>
        <taxon>Vulcanimicrobiota</taxon>
        <taxon>Vulcanimicrobiia</taxon>
        <taxon>Vulcanimicrobiales</taxon>
        <taxon>Vulcanimicrobiaceae</taxon>
        <taxon>Vulcanimicrobium</taxon>
    </lineage>
</organism>
<comment type="subcellular location">
    <subcellularLocation>
        <location evidence="1">Cell membrane</location>
        <topology evidence="1">Multi-pass membrane protein</topology>
    </subcellularLocation>
</comment>
<dbReference type="Pfam" id="PF13231">
    <property type="entry name" value="PMT_2"/>
    <property type="match status" value="1"/>
</dbReference>
<evidence type="ECO:0000256" key="6">
    <source>
        <dbReference type="ARBA" id="ARBA00022989"/>
    </source>
</evidence>
<feature type="transmembrane region" description="Helical" evidence="8">
    <location>
        <begin position="154"/>
        <end position="182"/>
    </location>
</feature>
<accession>A0AAN2CAN7</accession>
<gene>
    <name evidence="10" type="ORF">WPS_24140</name>
</gene>
<evidence type="ECO:0000256" key="7">
    <source>
        <dbReference type="ARBA" id="ARBA00023136"/>
    </source>
</evidence>
<keyword evidence="7 8" id="KW-0472">Membrane</keyword>
<feature type="transmembrane region" description="Helical" evidence="8">
    <location>
        <begin position="194"/>
        <end position="214"/>
    </location>
</feature>
<sequence length="474" mass="50549">MTGASRVVAVSCGVSVLLGLVGIGSQSLWFDEGASVAYAHLDPASLAAALQKSDVFFGLYYTLLHGWIALFGESESSVRLLSVLCGAASVGTIAWAASLLGGRTAAAYAAILAVADAFVFAVSREARPYSMLILVSSLEAVAFLRAARRPTRRRWIVFAAAGIIGAYVHLFALLSIVAFGFWSALRRRDLWNSGLPLALAVIAAAASPIVLIAARYGEINGWIQRPGPGVAVRLMAEFAGSWPSFVLAAVVVMAAFFTASRKKPVLRHGAVGFLAAWLCVPLAIAYLASLAKPVFVDKYLVEALPALIIAVALALKALSRPTVAAALGAWVLLSIPALRSEYGTGIEDWRDAASYVFANASPGDAVSIYPQNGSIVYAYYRRRLGEAGPPMIFPRRTPFPFDTHADAGAGTVPATASDYRRLWLILDPLAENPEGTPGAARFLATIPHRFHRAGRKCYRRITVLRFDAARSPKT</sequence>
<dbReference type="PANTHER" id="PTHR33908">
    <property type="entry name" value="MANNOSYLTRANSFERASE YKCB-RELATED"/>
    <property type="match status" value="1"/>
</dbReference>
<evidence type="ECO:0000256" key="5">
    <source>
        <dbReference type="ARBA" id="ARBA00022692"/>
    </source>
</evidence>
<feature type="transmembrane region" description="Helical" evidence="8">
    <location>
        <begin position="105"/>
        <end position="122"/>
    </location>
</feature>
<reference evidence="10 11" key="1">
    <citation type="journal article" date="2022" name="ISME Commun">
        <title>Vulcanimicrobium alpinus gen. nov. sp. nov., the first cultivated representative of the candidate phylum 'Eremiobacterota', is a metabolically versatile aerobic anoxygenic phototroph.</title>
        <authorList>
            <person name="Yabe S."/>
            <person name="Muto K."/>
            <person name="Abe K."/>
            <person name="Yokota A."/>
            <person name="Staudigel H."/>
            <person name="Tebo B.M."/>
        </authorList>
    </citation>
    <scope>NUCLEOTIDE SEQUENCE [LARGE SCALE GENOMIC DNA]</scope>
    <source>
        <strain evidence="10 11">WC8-2</strain>
    </source>
</reference>
<evidence type="ECO:0000256" key="1">
    <source>
        <dbReference type="ARBA" id="ARBA00004651"/>
    </source>
</evidence>
<evidence type="ECO:0000256" key="8">
    <source>
        <dbReference type="SAM" id="Phobius"/>
    </source>
</evidence>